<dbReference type="Proteomes" id="UP000094056">
    <property type="component" value="Unassembled WGS sequence"/>
</dbReference>
<sequence>MKLDRPELVLETKVTRKTGWLYFLNKYGDICRGKMGALISVNPARYAKPELVESTKIKRKKGYLYRINDDGDIIRQLIL</sequence>
<proteinExistence type="predicted"/>
<dbReference type="EMBL" id="MAYW01000078">
    <property type="protein sequence ID" value="ODS32094.1"/>
    <property type="molecule type" value="Genomic_DNA"/>
</dbReference>
<comment type="caution">
    <text evidence="1">The sequence shown here is derived from an EMBL/GenBank/DDBJ whole genome shotgun (WGS) entry which is preliminary data.</text>
</comment>
<reference evidence="1 2" key="1">
    <citation type="submission" date="2016-07" db="EMBL/GenBank/DDBJ databases">
        <title>Draft genome of Scalindua rubra, obtained from a brine-seawater interface in the Red Sea, sheds light on salt adaptation in anammox bacteria.</title>
        <authorList>
            <person name="Speth D.R."/>
            <person name="Lagkouvardos I."/>
            <person name="Wang Y."/>
            <person name="Qian P.-Y."/>
            <person name="Dutilh B.E."/>
            <person name="Jetten M.S."/>
        </authorList>
    </citation>
    <scope>NUCLEOTIDE SEQUENCE [LARGE SCALE GENOMIC DNA]</scope>
    <source>
        <strain evidence="1">BSI-1</strain>
    </source>
</reference>
<organism evidence="1 2">
    <name type="scientific">Candidatus Scalindua rubra</name>
    <dbReference type="NCBI Taxonomy" id="1872076"/>
    <lineage>
        <taxon>Bacteria</taxon>
        <taxon>Pseudomonadati</taxon>
        <taxon>Planctomycetota</taxon>
        <taxon>Candidatus Brocadiia</taxon>
        <taxon>Candidatus Brocadiales</taxon>
        <taxon>Candidatus Scalinduaceae</taxon>
        <taxon>Candidatus Scalindua</taxon>
    </lineage>
</organism>
<name>A0A1E3XAV3_9BACT</name>
<gene>
    <name evidence="1" type="ORF">SCARUB_02801</name>
</gene>
<evidence type="ECO:0000313" key="1">
    <source>
        <dbReference type="EMBL" id="ODS32094.1"/>
    </source>
</evidence>
<dbReference type="AlphaFoldDB" id="A0A1E3XAV3"/>
<evidence type="ECO:0000313" key="2">
    <source>
        <dbReference type="Proteomes" id="UP000094056"/>
    </source>
</evidence>
<accession>A0A1E3XAV3</accession>
<protein>
    <submittedName>
        <fullName evidence="1">Uncharacterized protein</fullName>
    </submittedName>
</protein>